<protein>
    <submittedName>
        <fullName evidence="4">Glycosyl transferase</fullName>
    </submittedName>
</protein>
<evidence type="ECO:0000313" key="5">
    <source>
        <dbReference type="Proteomes" id="UP000647172"/>
    </source>
</evidence>
<organism evidence="4 5">
    <name type="scientific">Actinoplanes nipponensis</name>
    <dbReference type="NCBI Taxonomy" id="135950"/>
    <lineage>
        <taxon>Bacteria</taxon>
        <taxon>Bacillati</taxon>
        <taxon>Actinomycetota</taxon>
        <taxon>Actinomycetes</taxon>
        <taxon>Micromonosporales</taxon>
        <taxon>Micromonosporaceae</taxon>
        <taxon>Actinoplanes</taxon>
    </lineage>
</organism>
<evidence type="ECO:0000259" key="3">
    <source>
        <dbReference type="Pfam" id="PF13439"/>
    </source>
</evidence>
<accession>A0A919JGT0</accession>
<feature type="domain" description="Glycosyltransferase subfamily 4-like N-terminal" evidence="3">
    <location>
        <begin position="17"/>
        <end position="174"/>
    </location>
</feature>
<dbReference type="Gene3D" id="3.40.50.2000">
    <property type="entry name" value="Glycogen Phosphorylase B"/>
    <property type="match status" value="2"/>
</dbReference>
<dbReference type="GO" id="GO:0016757">
    <property type="term" value="F:glycosyltransferase activity"/>
    <property type="evidence" value="ECO:0007669"/>
    <property type="project" value="UniProtKB-KW"/>
</dbReference>
<evidence type="ECO:0000256" key="2">
    <source>
        <dbReference type="ARBA" id="ARBA00022679"/>
    </source>
</evidence>
<dbReference type="SUPFAM" id="SSF53756">
    <property type="entry name" value="UDP-Glycosyltransferase/glycogen phosphorylase"/>
    <property type="match status" value="1"/>
</dbReference>
<gene>
    <name evidence="4" type="ORF">Ani05nite_40370</name>
</gene>
<name>A0A919JGT0_9ACTN</name>
<dbReference type="InterPro" id="IPR028098">
    <property type="entry name" value="Glyco_trans_4-like_N"/>
</dbReference>
<dbReference type="Pfam" id="PF13692">
    <property type="entry name" value="Glyco_trans_1_4"/>
    <property type="match status" value="1"/>
</dbReference>
<dbReference type="RefSeq" id="WP_203770334.1">
    <property type="nucleotide sequence ID" value="NZ_BAAAYJ010000026.1"/>
</dbReference>
<keyword evidence="2 4" id="KW-0808">Transferase</keyword>
<keyword evidence="1" id="KW-0328">Glycosyltransferase</keyword>
<dbReference type="PANTHER" id="PTHR12526">
    <property type="entry name" value="GLYCOSYLTRANSFERASE"/>
    <property type="match status" value="1"/>
</dbReference>
<evidence type="ECO:0000256" key="1">
    <source>
        <dbReference type="ARBA" id="ARBA00022676"/>
    </source>
</evidence>
<sequence>MRILVLNWRDLRHPAAGGAEVYTEQVLRRWVAAGHQVTLFAAAVAGRPATEIVDGYRIVRAGSRFTVYREARRWWQRWGRGRFDVVVDETNTVPFLAHEWVDDGTPTIALVHQTCEDIWPHHVPPLAAQLGRHVLEPWWLRRLGGAPILAVSDSTREALTRFGARDVTVVPEGYEPPAALPVVAKEEQPTVVFCGRMVSYKRPGDVVRAVELSRREIPGLRLWMIGGGPLLNRLRERAPAGVEFLGRVDEGVKHDRMARAHVHVATSVREGWGLVVTEAAALGTPTIAYDVPGLRDSARAAGGIVVPPRPEALARWLCELLPGLRRQPGEGVPYGGARPWDEVADTLLAAVQRHARVPGAAAPLAPAA</sequence>
<evidence type="ECO:0000313" key="4">
    <source>
        <dbReference type="EMBL" id="GIE50503.1"/>
    </source>
</evidence>
<dbReference type="PANTHER" id="PTHR12526:SF618">
    <property type="entry name" value="GLYCOSYLTRANSFERASE, FAMILY 4"/>
    <property type="match status" value="1"/>
</dbReference>
<comment type="caution">
    <text evidence="4">The sequence shown here is derived from an EMBL/GenBank/DDBJ whole genome shotgun (WGS) entry which is preliminary data.</text>
</comment>
<proteinExistence type="predicted"/>
<dbReference type="Proteomes" id="UP000647172">
    <property type="component" value="Unassembled WGS sequence"/>
</dbReference>
<dbReference type="Pfam" id="PF13439">
    <property type="entry name" value="Glyco_transf_4"/>
    <property type="match status" value="1"/>
</dbReference>
<reference evidence="4" key="1">
    <citation type="submission" date="2021-01" db="EMBL/GenBank/DDBJ databases">
        <title>Whole genome shotgun sequence of Actinoplanes nipponensis NBRC 14063.</title>
        <authorList>
            <person name="Komaki H."/>
            <person name="Tamura T."/>
        </authorList>
    </citation>
    <scope>NUCLEOTIDE SEQUENCE</scope>
    <source>
        <strain evidence="4">NBRC 14063</strain>
    </source>
</reference>
<keyword evidence="5" id="KW-1185">Reference proteome</keyword>
<dbReference type="CDD" id="cd03801">
    <property type="entry name" value="GT4_PimA-like"/>
    <property type="match status" value="1"/>
</dbReference>
<dbReference type="AlphaFoldDB" id="A0A919JGT0"/>
<dbReference type="EMBL" id="BOMQ01000050">
    <property type="protein sequence ID" value="GIE50503.1"/>
    <property type="molecule type" value="Genomic_DNA"/>
</dbReference>